<dbReference type="FunFam" id="1.20.1460.10:FF:000004">
    <property type="entry name" value="V-type proton ATPase subunit C"/>
    <property type="match status" value="1"/>
</dbReference>
<keyword evidence="2 8" id="KW-0813">Transport</keyword>
<evidence type="ECO:0000313" key="9">
    <source>
        <dbReference type="Ensembl" id="ENSOSIP00000024927.1"/>
    </source>
</evidence>
<proteinExistence type="inferred from homology"/>
<dbReference type="FunFam" id="3.30.70.1180:FF:000003">
    <property type="entry name" value="V-type proton ATPase subunit C"/>
    <property type="match status" value="1"/>
</dbReference>
<evidence type="ECO:0000256" key="1">
    <source>
        <dbReference type="ARBA" id="ARBA00006138"/>
    </source>
</evidence>
<organism evidence="9 10">
    <name type="scientific">Oryzias sinensis</name>
    <name type="common">Chinese medaka</name>
    <dbReference type="NCBI Taxonomy" id="183150"/>
    <lineage>
        <taxon>Eukaryota</taxon>
        <taxon>Metazoa</taxon>
        <taxon>Chordata</taxon>
        <taxon>Craniata</taxon>
        <taxon>Vertebrata</taxon>
        <taxon>Euteleostomi</taxon>
        <taxon>Actinopterygii</taxon>
        <taxon>Neopterygii</taxon>
        <taxon>Teleostei</taxon>
        <taxon>Neoteleostei</taxon>
        <taxon>Acanthomorphata</taxon>
        <taxon>Ovalentaria</taxon>
        <taxon>Atherinomorphae</taxon>
        <taxon>Beloniformes</taxon>
        <taxon>Adrianichthyidae</taxon>
        <taxon>Oryziinae</taxon>
        <taxon>Oryzias</taxon>
    </lineage>
</organism>
<name>A0A8C7Y9E6_9TELE</name>
<dbReference type="PANTHER" id="PTHR10137:SF5">
    <property type="entry name" value="V-TYPE PROTON ATPASE SUBUNIT C 1"/>
    <property type="match status" value="1"/>
</dbReference>
<evidence type="ECO:0000256" key="4">
    <source>
        <dbReference type="ARBA" id="ARBA00022990"/>
    </source>
</evidence>
<sequence length="410" mass="46979">MTEFWLISAPGEKTCQQTWDKMMAATTRTNNLSVNHKFSIPDLKVGTLDVLVGLSDELAKLDSFVESVVKKVAQYMADVLEDSRDKVQENLLANGGQTRKCFDLITYITRFQWDMAKYPIKQSLKNISEIISKQVTQIDNDLKARASAYNNLKGNLQNLERKNAGSLLTRSLADIVKKENFVLDSEYLITLLVVVPKTSYPDWQKTYETLAEMVVPRSSNLLFEDSDSGLFSVTLFRKAIDDFKHKARENKFTVRDFQYNEEEMKADKEEMTRLSTDKKKQFVSGGSKGEVSQSPSDLKQCSHGPLVRWLKVNFSEAFIAWIHIKALRVFVESVLRYGLPVNFQAMLLQPNKKTMKKLREVLNDLYKHLDSSAAAIMDTAMDIPGLNLSQQEYYPYVYYKIDCNLLDFKV</sequence>
<evidence type="ECO:0000256" key="3">
    <source>
        <dbReference type="ARBA" id="ARBA00022781"/>
    </source>
</evidence>
<dbReference type="GO" id="GO:0005765">
    <property type="term" value="C:lysosomal membrane"/>
    <property type="evidence" value="ECO:0007669"/>
    <property type="project" value="TreeGrafter"/>
</dbReference>
<dbReference type="Gene3D" id="1.20.1460.10">
    <property type="entry name" value="subunit c (vma5p) of the yeast v-atpase, domain 2"/>
    <property type="match status" value="1"/>
</dbReference>
<keyword evidence="4" id="KW-0007">Acetylation</keyword>
<reference evidence="9" key="1">
    <citation type="submission" date="2025-08" db="UniProtKB">
        <authorList>
            <consortium name="Ensembl"/>
        </authorList>
    </citation>
    <scope>IDENTIFICATION</scope>
</reference>
<dbReference type="Pfam" id="PF03223">
    <property type="entry name" value="V-ATPase_C"/>
    <property type="match status" value="1"/>
</dbReference>
<dbReference type="CDD" id="cd14785">
    <property type="entry name" value="V-ATPase_C"/>
    <property type="match status" value="1"/>
</dbReference>
<gene>
    <name evidence="9" type="primary">ATP6V1C1</name>
</gene>
<accession>A0A8C7Y9E6</accession>
<comment type="similarity">
    <text evidence="1 8">Belongs to the V-ATPase C subunit family.</text>
</comment>
<dbReference type="Gene3D" id="3.30.70.1180">
    <property type="entry name" value="Vacuolar atp synthase subunit c, domain 1"/>
    <property type="match status" value="1"/>
</dbReference>
<evidence type="ECO:0000256" key="5">
    <source>
        <dbReference type="ARBA" id="ARBA00023065"/>
    </source>
</evidence>
<keyword evidence="5 8" id="KW-0406">Ion transport</keyword>
<dbReference type="GO" id="GO:0000221">
    <property type="term" value="C:vacuolar proton-transporting V-type ATPase, V1 domain"/>
    <property type="evidence" value="ECO:0007669"/>
    <property type="project" value="TreeGrafter"/>
</dbReference>
<dbReference type="InterPro" id="IPR004907">
    <property type="entry name" value="ATPase_V1-cplx_csu"/>
</dbReference>
<evidence type="ECO:0000256" key="8">
    <source>
        <dbReference type="RuleBase" id="RU364010"/>
    </source>
</evidence>
<dbReference type="PANTHER" id="PTHR10137">
    <property type="entry name" value="V-TYPE PROTON ATPASE SUBUNIT C"/>
    <property type="match status" value="1"/>
</dbReference>
<comment type="function">
    <text evidence="6 8">Subunit of the V1 complex of vacuolar(H+)-ATPase (V-ATPase), a multisubunit enzyme composed of a peripheral complex (V1) that hydrolyzes ATP and a membrane integral complex (V0) that translocates protons. V-ATPase is responsible for acidifying and maintaining the pH of intracellular compartments and in some cell types, is targeted to the plasma membrane, where it is responsible for acidifying the extracellular environment. Subunit C is necessary for the assembly of the catalytic sector of the enzyme and is likely to have a specific function in its catalytic activity.</text>
</comment>
<dbReference type="Proteomes" id="UP000694383">
    <property type="component" value="Unplaced"/>
</dbReference>
<keyword evidence="3 8" id="KW-0375">Hydrogen ion transport</keyword>
<evidence type="ECO:0000256" key="6">
    <source>
        <dbReference type="ARBA" id="ARBA00046006"/>
    </source>
</evidence>
<evidence type="ECO:0000256" key="2">
    <source>
        <dbReference type="ARBA" id="ARBA00022448"/>
    </source>
</evidence>
<reference evidence="9" key="2">
    <citation type="submission" date="2025-09" db="UniProtKB">
        <authorList>
            <consortium name="Ensembl"/>
        </authorList>
    </citation>
    <scope>IDENTIFICATION</scope>
</reference>
<dbReference type="GeneTree" id="ENSGT00390000004263"/>
<dbReference type="SUPFAM" id="SSF118203">
    <property type="entry name" value="Vacuolar ATP synthase subunit C"/>
    <property type="match status" value="1"/>
</dbReference>
<dbReference type="InterPro" id="IPR036132">
    <property type="entry name" value="Vac_ATP_synth_c_sf"/>
</dbReference>
<dbReference type="AlphaFoldDB" id="A0A8C7Y9E6"/>
<dbReference type="Ensembl" id="ENSOSIT00000026299.1">
    <property type="protein sequence ID" value="ENSOSIP00000024927.1"/>
    <property type="gene ID" value="ENSOSIG00000013047.1"/>
</dbReference>
<evidence type="ECO:0000313" key="10">
    <source>
        <dbReference type="Proteomes" id="UP000694383"/>
    </source>
</evidence>
<dbReference type="GO" id="GO:0046961">
    <property type="term" value="F:proton-transporting ATPase activity, rotational mechanism"/>
    <property type="evidence" value="ECO:0007669"/>
    <property type="project" value="InterPro"/>
</dbReference>
<dbReference type="Gene3D" id="3.30.70.100">
    <property type="match status" value="1"/>
</dbReference>
<evidence type="ECO:0000256" key="7">
    <source>
        <dbReference type="ARBA" id="ARBA00063666"/>
    </source>
</evidence>
<comment type="subunit">
    <text evidence="7 8">V-ATPase is a heteromultimeric enzyme made up of two complexes: the ATP-hydrolytic V1 complex and the proton translocation V0 complex. The V1 complex consists of three catalytic AB heterodimers that form a heterohexamer, three peripheral stalks each consisting of EG heterodimers, one central rotor including subunits D and F, and the regulatory subunits C and H. The proton translocation complex V0 consists of the proton transport subunit a, a ring of proteolipid subunits c9c'', rotary subunit d, subunits e and f, and two accessory subunits.</text>
</comment>
<dbReference type="FunFam" id="3.30.70.100:FF:000002">
    <property type="entry name" value="V-type proton ATPase subunit C"/>
    <property type="match status" value="1"/>
</dbReference>
<keyword evidence="10" id="KW-1185">Reference proteome</keyword>
<protein>
    <recommendedName>
        <fullName evidence="8">V-type proton ATPase subunit C</fullName>
    </recommendedName>
</protein>